<feature type="region of interest" description="Disordered" evidence="1">
    <location>
        <begin position="366"/>
        <end position="385"/>
    </location>
</feature>
<evidence type="ECO:0000256" key="1">
    <source>
        <dbReference type="SAM" id="MobiDB-lite"/>
    </source>
</evidence>
<protein>
    <submittedName>
        <fullName evidence="2">Uncharacterized protein</fullName>
    </submittedName>
</protein>
<accession>A0A1R2AYN0</accession>
<evidence type="ECO:0000313" key="3">
    <source>
        <dbReference type="Proteomes" id="UP000187209"/>
    </source>
</evidence>
<organism evidence="2 3">
    <name type="scientific">Stentor coeruleus</name>
    <dbReference type="NCBI Taxonomy" id="5963"/>
    <lineage>
        <taxon>Eukaryota</taxon>
        <taxon>Sar</taxon>
        <taxon>Alveolata</taxon>
        <taxon>Ciliophora</taxon>
        <taxon>Postciliodesmatophora</taxon>
        <taxon>Heterotrichea</taxon>
        <taxon>Heterotrichida</taxon>
        <taxon>Stentoridae</taxon>
        <taxon>Stentor</taxon>
    </lineage>
</organism>
<dbReference type="Proteomes" id="UP000187209">
    <property type="component" value="Unassembled WGS sequence"/>
</dbReference>
<evidence type="ECO:0000313" key="2">
    <source>
        <dbReference type="EMBL" id="OMJ69644.1"/>
    </source>
</evidence>
<proteinExistence type="predicted"/>
<dbReference type="AlphaFoldDB" id="A0A1R2AYN0"/>
<comment type="caution">
    <text evidence="2">The sequence shown here is derived from an EMBL/GenBank/DDBJ whole genome shotgun (WGS) entry which is preliminary data.</text>
</comment>
<sequence length="385" mass="44393">MLNLSSQPLSSQTIEQLLAPKPREIIPRKKNLSSDSGFYRNEKVETVLLLKHAKSQARINTMRLKKQENEVKDLRPVPKISKISKQIIEIKEGKGDSTLFGYANTIVSGTKSSCGFTMHPKHSFLSLADLDNEENKDVSNQTSFLHTKKSSQGTFSKESILNLIRNKNLTTRFRDNYTESSNFNENTNLQTTYLSENNQNLNQKTGSLIKKHSELTISRMESSKSQPDLASKNNNALEEIDKIRKALFFKQQEQEVEEKKNILSMTVQQRNEYWLNKKKEKILKEQEKKKEKEVDKCTFTPQLVSRIDISKDLRRSKPTTYYSMKYSEQMNSASNINKGTMKMNFSKDKTPKPLYKALSPHRQNYMKGPSAEIIKKSTPMARYRG</sequence>
<keyword evidence="3" id="KW-1185">Reference proteome</keyword>
<reference evidence="2 3" key="1">
    <citation type="submission" date="2016-11" db="EMBL/GenBank/DDBJ databases">
        <title>The macronuclear genome of Stentor coeruleus: a giant cell with tiny introns.</title>
        <authorList>
            <person name="Slabodnick M."/>
            <person name="Ruby J.G."/>
            <person name="Reiff S.B."/>
            <person name="Swart E.C."/>
            <person name="Gosai S."/>
            <person name="Prabakaran S."/>
            <person name="Witkowska E."/>
            <person name="Larue G.E."/>
            <person name="Fisher S."/>
            <person name="Freeman R.M."/>
            <person name="Gunawardena J."/>
            <person name="Chu W."/>
            <person name="Stover N.A."/>
            <person name="Gregory B.D."/>
            <person name="Nowacki M."/>
            <person name="Derisi J."/>
            <person name="Roy S.W."/>
            <person name="Marshall W.F."/>
            <person name="Sood P."/>
        </authorList>
    </citation>
    <scope>NUCLEOTIDE SEQUENCE [LARGE SCALE GENOMIC DNA]</scope>
    <source>
        <strain evidence="2">WM001</strain>
    </source>
</reference>
<name>A0A1R2AYN0_9CILI</name>
<gene>
    <name evidence="2" type="ORF">SteCoe_32576</name>
</gene>
<dbReference type="EMBL" id="MPUH01001174">
    <property type="protein sequence ID" value="OMJ69644.1"/>
    <property type="molecule type" value="Genomic_DNA"/>
</dbReference>